<comment type="caution">
    <text evidence="2">The sequence shown here is derived from an EMBL/GenBank/DDBJ whole genome shotgun (WGS) entry which is preliminary data.</text>
</comment>
<keyword evidence="3" id="KW-1185">Reference proteome</keyword>
<accession>A0ABN9RNT2</accession>
<feature type="chain" id="PRO_5046647995" evidence="1">
    <location>
        <begin position="23"/>
        <end position="219"/>
    </location>
</feature>
<protein>
    <submittedName>
        <fullName evidence="2">Uncharacterized protein</fullName>
    </submittedName>
</protein>
<sequence>MVRSLIQCWVSVHMLFADHASAVHHGGRMASRTALRGKHASRTIVSNTTDGKVYWRSTVCVNGQCNTTESTMAPEQLRETPSLDGNLGRFDHVFDRDRDFTRMGDIFDKPFVAVDDFFGTPFNSFFGSSSSRLDDIVGHDSSTMFDGVAIPLLTGNLSKDGTGAGMTNSTSTSSSFEQTLGEDGQVHYTMTTCRNGECKTVRGEGQPDEQAVKKLWEKS</sequence>
<organism evidence="2 3">
    <name type="scientific">Prorocentrum cordatum</name>
    <dbReference type="NCBI Taxonomy" id="2364126"/>
    <lineage>
        <taxon>Eukaryota</taxon>
        <taxon>Sar</taxon>
        <taxon>Alveolata</taxon>
        <taxon>Dinophyceae</taxon>
        <taxon>Prorocentrales</taxon>
        <taxon>Prorocentraceae</taxon>
        <taxon>Prorocentrum</taxon>
    </lineage>
</organism>
<dbReference type="Proteomes" id="UP001189429">
    <property type="component" value="Unassembled WGS sequence"/>
</dbReference>
<evidence type="ECO:0000256" key="1">
    <source>
        <dbReference type="SAM" id="SignalP"/>
    </source>
</evidence>
<evidence type="ECO:0000313" key="2">
    <source>
        <dbReference type="EMBL" id="CAK0820654.1"/>
    </source>
</evidence>
<dbReference type="EMBL" id="CAUYUJ010007413">
    <property type="protein sequence ID" value="CAK0820654.1"/>
    <property type="molecule type" value="Genomic_DNA"/>
</dbReference>
<name>A0ABN9RNT2_9DINO</name>
<reference evidence="2" key="1">
    <citation type="submission" date="2023-10" db="EMBL/GenBank/DDBJ databases">
        <authorList>
            <person name="Chen Y."/>
            <person name="Shah S."/>
            <person name="Dougan E. K."/>
            <person name="Thang M."/>
            <person name="Chan C."/>
        </authorList>
    </citation>
    <scope>NUCLEOTIDE SEQUENCE [LARGE SCALE GENOMIC DNA]</scope>
</reference>
<feature type="signal peptide" evidence="1">
    <location>
        <begin position="1"/>
        <end position="22"/>
    </location>
</feature>
<gene>
    <name evidence="2" type="ORF">PCOR1329_LOCUS22246</name>
</gene>
<keyword evidence="1" id="KW-0732">Signal</keyword>
<proteinExistence type="predicted"/>
<evidence type="ECO:0000313" key="3">
    <source>
        <dbReference type="Proteomes" id="UP001189429"/>
    </source>
</evidence>